<dbReference type="Proteomes" id="UP000053342">
    <property type="component" value="Unassembled WGS sequence"/>
</dbReference>
<keyword evidence="2" id="KW-1185">Reference proteome</keyword>
<reference evidence="1 2" key="1">
    <citation type="submission" date="2015-01" db="EMBL/GenBank/DDBJ databases">
        <title>The Genome Sequence of Exophiala oligosperma CBS72588.</title>
        <authorList>
            <consortium name="The Broad Institute Genomics Platform"/>
            <person name="Cuomo C."/>
            <person name="de Hoog S."/>
            <person name="Gorbushina A."/>
            <person name="Stielow B."/>
            <person name="Teixiera M."/>
            <person name="Abouelleil A."/>
            <person name="Chapman S.B."/>
            <person name="Priest M."/>
            <person name="Young S.K."/>
            <person name="Wortman J."/>
            <person name="Nusbaum C."/>
            <person name="Birren B."/>
        </authorList>
    </citation>
    <scope>NUCLEOTIDE SEQUENCE [LARGE SCALE GENOMIC DNA]</scope>
    <source>
        <strain evidence="1 2">CBS 72588</strain>
    </source>
</reference>
<dbReference type="HOGENOM" id="CLU_029371_0_0_1"/>
<dbReference type="STRING" id="215243.A0A0D2BQS3"/>
<dbReference type="VEuPathDB" id="FungiDB:PV06_08425"/>
<evidence type="ECO:0000313" key="1">
    <source>
        <dbReference type="EMBL" id="KIW39852.1"/>
    </source>
</evidence>
<name>A0A0D2BQS3_9EURO</name>
<protein>
    <recommendedName>
        <fullName evidence="3">F-box domain-containing protein</fullName>
    </recommendedName>
</protein>
<evidence type="ECO:0008006" key="3">
    <source>
        <dbReference type="Google" id="ProtNLM"/>
    </source>
</evidence>
<evidence type="ECO:0000313" key="2">
    <source>
        <dbReference type="Proteomes" id="UP000053342"/>
    </source>
</evidence>
<proteinExistence type="predicted"/>
<sequence length="414" mass="47768">MEGDSPVQQQATTIPRSHDPITLLGLPTEILRRMVFFVDKGDPLNASILCKPKAPQHRAPPHRLSLKAEQRHYCHDGLDYKDAPLKSLTLTCRFLRKLVLPFLFEHISISPNDFIRFLTFLRSKGLDSKVLGLHVYLTTQYNHVQPPWWSHMLNALPTVRKITVTGRPEVLNGLVGMHSWTNDAWAFDMPLQILQLRRSVRSTHHQIDYETNPDFLTSENWTSMTVNEGSSLLAYTTYEFFSRRTPSLMTALCYNCSVAAGTLFANLTHFDFIAIFPFSSHTEEVLHCIRRMKRLERLFLKLCPDPETTIFRDEVEAAGGHMDINDPWNEFEMSWELIAHTVLFLTMEGELQELEMADMQIEPLQHALKEKMTGSLRQWWSYSGNASGIWRRRKTRLIIEPETPSDTVPGFLND</sequence>
<dbReference type="AlphaFoldDB" id="A0A0D2BQS3"/>
<gene>
    <name evidence="1" type="ORF">PV06_08425</name>
</gene>
<dbReference type="RefSeq" id="XP_016260068.1">
    <property type="nucleotide sequence ID" value="XM_016409760.1"/>
</dbReference>
<dbReference type="OrthoDB" id="5296720at2759"/>
<organism evidence="1 2">
    <name type="scientific">Exophiala oligosperma</name>
    <dbReference type="NCBI Taxonomy" id="215243"/>
    <lineage>
        <taxon>Eukaryota</taxon>
        <taxon>Fungi</taxon>
        <taxon>Dikarya</taxon>
        <taxon>Ascomycota</taxon>
        <taxon>Pezizomycotina</taxon>
        <taxon>Eurotiomycetes</taxon>
        <taxon>Chaetothyriomycetidae</taxon>
        <taxon>Chaetothyriales</taxon>
        <taxon>Herpotrichiellaceae</taxon>
        <taxon>Exophiala</taxon>
    </lineage>
</organism>
<dbReference type="GeneID" id="27360499"/>
<accession>A0A0D2BQS3</accession>
<dbReference type="EMBL" id="KN847339">
    <property type="protein sequence ID" value="KIW39852.1"/>
    <property type="molecule type" value="Genomic_DNA"/>
</dbReference>